<feature type="non-terminal residue" evidence="2">
    <location>
        <position position="1"/>
    </location>
</feature>
<dbReference type="Proteomes" id="UP000728185">
    <property type="component" value="Unassembled WGS sequence"/>
</dbReference>
<dbReference type="InterPro" id="IPR036045">
    <property type="entry name" value="Sec1-like_sf"/>
</dbReference>
<name>A0A8E0RUW9_9TREM</name>
<dbReference type="SUPFAM" id="SSF56815">
    <property type="entry name" value="Sec1/munc18-like (SM) proteins"/>
    <property type="match status" value="1"/>
</dbReference>
<evidence type="ECO:0000313" key="2">
    <source>
        <dbReference type="EMBL" id="KAA0188619.1"/>
    </source>
</evidence>
<reference evidence="2" key="1">
    <citation type="submission" date="2019-05" db="EMBL/GenBank/DDBJ databases">
        <title>Annotation for the trematode Fasciolopsis buski.</title>
        <authorList>
            <person name="Choi Y.-J."/>
        </authorList>
    </citation>
    <scope>NUCLEOTIDE SEQUENCE</scope>
    <source>
        <strain evidence="2">HT</strain>
        <tissue evidence="2">Whole worm</tissue>
    </source>
</reference>
<dbReference type="GO" id="GO:0016192">
    <property type="term" value="P:vesicle-mediated transport"/>
    <property type="evidence" value="ECO:0007669"/>
    <property type="project" value="InterPro"/>
</dbReference>
<dbReference type="InterPro" id="IPR027482">
    <property type="entry name" value="Sec1-like_dom2"/>
</dbReference>
<proteinExistence type="inferred from homology"/>
<protein>
    <submittedName>
        <fullName evidence="2">Putative vacuolar protein sorting (Vps33)</fullName>
    </submittedName>
</protein>
<organism evidence="2 3">
    <name type="scientific">Fasciolopsis buskii</name>
    <dbReference type="NCBI Taxonomy" id="27845"/>
    <lineage>
        <taxon>Eukaryota</taxon>
        <taxon>Metazoa</taxon>
        <taxon>Spiralia</taxon>
        <taxon>Lophotrochozoa</taxon>
        <taxon>Platyhelminthes</taxon>
        <taxon>Trematoda</taxon>
        <taxon>Digenea</taxon>
        <taxon>Plagiorchiida</taxon>
        <taxon>Echinostomata</taxon>
        <taxon>Echinostomatoidea</taxon>
        <taxon>Fasciolidae</taxon>
        <taxon>Fasciolopsis</taxon>
    </lineage>
</organism>
<keyword evidence="3" id="KW-1185">Reference proteome</keyword>
<dbReference type="InterPro" id="IPR001619">
    <property type="entry name" value="Sec1-like"/>
</dbReference>
<dbReference type="EMBL" id="LUCM01008316">
    <property type="protein sequence ID" value="KAA0188619.1"/>
    <property type="molecule type" value="Genomic_DNA"/>
</dbReference>
<dbReference type="Gene3D" id="3.40.50.1910">
    <property type="match status" value="1"/>
</dbReference>
<dbReference type="Pfam" id="PF00995">
    <property type="entry name" value="Sec1"/>
    <property type="match status" value="1"/>
</dbReference>
<evidence type="ECO:0000256" key="1">
    <source>
        <dbReference type="ARBA" id="ARBA00009884"/>
    </source>
</evidence>
<comment type="caution">
    <text evidence="2">The sequence shown here is derived from an EMBL/GenBank/DDBJ whole genome shotgun (WGS) entry which is preliminary data.</text>
</comment>
<accession>A0A8E0RUW9</accession>
<gene>
    <name evidence="2" type="ORF">FBUS_11095</name>
</gene>
<sequence length="134" mass="14389">GQSCFQLTSCFFSHLLSLSSRKIITVASNLGLVSFSDPSLAAAGYQTEQFNHMRRLNAPLAKPLPCLASEQPVVVVFPGGCTYGEVAALRFVASRRRWHLLIATSALLTSRDLLQQAGQAACHPGGTDRLSANE</sequence>
<evidence type="ECO:0000313" key="3">
    <source>
        <dbReference type="Proteomes" id="UP000728185"/>
    </source>
</evidence>
<comment type="similarity">
    <text evidence="1">Belongs to the STXBP/unc-18/SEC1 family.</text>
</comment>
<dbReference type="OrthoDB" id="10262528at2759"/>
<dbReference type="AlphaFoldDB" id="A0A8E0RUW9"/>